<keyword evidence="1" id="KW-1133">Transmembrane helix</keyword>
<feature type="transmembrane region" description="Helical" evidence="1">
    <location>
        <begin position="93"/>
        <end position="113"/>
    </location>
</feature>
<feature type="transmembrane region" description="Helical" evidence="1">
    <location>
        <begin position="37"/>
        <end position="60"/>
    </location>
</feature>
<keyword evidence="4" id="KW-1185">Reference proteome</keyword>
<reference evidence="4" key="1">
    <citation type="journal article" date="2019" name="Int. J. Syst. Evol. Microbiol.">
        <title>The Global Catalogue of Microorganisms (GCM) 10K type strain sequencing project: providing services to taxonomists for standard genome sequencing and annotation.</title>
        <authorList>
            <consortium name="The Broad Institute Genomics Platform"/>
            <consortium name="The Broad Institute Genome Sequencing Center for Infectious Disease"/>
            <person name="Wu L."/>
            <person name="Ma J."/>
        </authorList>
    </citation>
    <scope>NUCLEOTIDE SEQUENCE [LARGE SCALE GENOMIC DNA]</scope>
    <source>
        <strain evidence="4">JCM 17441</strain>
    </source>
</reference>
<comment type="caution">
    <text evidence="3">The sequence shown here is derived from an EMBL/GenBank/DDBJ whole genome shotgun (WGS) entry which is preliminary data.</text>
</comment>
<keyword evidence="1" id="KW-0812">Transmembrane</keyword>
<dbReference type="EMBL" id="BAABAT010000006">
    <property type="protein sequence ID" value="GAA4248882.1"/>
    <property type="molecule type" value="Genomic_DNA"/>
</dbReference>
<evidence type="ECO:0000313" key="4">
    <source>
        <dbReference type="Proteomes" id="UP001500620"/>
    </source>
</evidence>
<feature type="transmembrane region" description="Helical" evidence="1">
    <location>
        <begin position="66"/>
        <end position="86"/>
    </location>
</feature>
<dbReference type="Proteomes" id="UP001500620">
    <property type="component" value="Unassembled WGS sequence"/>
</dbReference>
<evidence type="ECO:0000313" key="3">
    <source>
        <dbReference type="EMBL" id="GAA4248882.1"/>
    </source>
</evidence>
<organism evidence="3 4">
    <name type="scientific">Dactylosporangium darangshiense</name>
    <dbReference type="NCBI Taxonomy" id="579108"/>
    <lineage>
        <taxon>Bacteria</taxon>
        <taxon>Bacillati</taxon>
        <taxon>Actinomycetota</taxon>
        <taxon>Actinomycetes</taxon>
        <taxon>Micromonosporales</taxon>
        <taxon>Micromonosporaceae</taxon>
        <taxon>Dactylosporangium</taxon>
    </lineage>
</organism>
<dbReference type="RefSeq" id="WP_345126651.1">
    <property type="nucleotide sequence ID" value="NZ_BAABAT010000006.1"/>
</dbReference>
<proteinExistence type="predicted"/>
<dbReference type="Pfam" id="PF03779">
    <property type="entry name" value="SPW"/>
    <property type="match status" value="1"/>
</dbReference>
<dbReference type="InterPro" id="IPR005530">
    <property type="entry name" value="SPW"/>
</dbReference>
<feature type="transmembrane region" description="Helical" evidence="1">
    <location>
        <begin position="119"/>
        <end position="136"/>
    </location>
</feature>
<gene>
    <name evidence="3" type="ORF">GCM10022255_030690</name>
</gene>
<protein>
    <recommendedName>
        <fullName evidence="2">SPW repeat-containing integral membrane domain-containing protein</fullName>
    </recommendedName>
</protein>
<evidence type="ECO:0000256" key="1">
    <source>
        <dbReference type="SAM" id="Phobius"/>
    </source>
</evidence>
<feature type="domain" description="SPW repeat-containing integral membrane" evidence="2">
    <location>
        <begin position="41"/>
        <end position="134"/>
    </location>
</feature>
<accession>A0ABP8D6X8</accession>
<name>A0ABP8D6X8_9ACTN</name>
<keyword evidence="1" id="KW-0472">Membrane</keyword>
<evidence type="ECO:0000259" key="2">
    <source>
        <dbReference type="Pfam" id="PF03779"/>
    </source>
</evidence>
<sequence length="142" mass="15085">MTTSFISDQDFTTPAHIRAAPPEERGPASEAKSASRVLLTVTFLAAVWLVVSAVPFGYIGAGRYDVFWSDAVTGITIAIVTTIRLLHPRAVAFGWVTGGLSGWLLVAPLVLQFGWSTSTANDIIVGLIILVCAALAPSDERE</sequence>